<name>A0A3B4DXA1_PYGNA</name>
<dbReference type="OrthoDB" id="8939957at2759"/>
<dbReference type="RefSeq" id="XP_017551977.1">
    <property type="nucleotide sequence ID" value="XM_017696488.2"/>
</dbReference>
<dbReference type="SUPFAM" id="SSF48726">
    <property type="entry name" value="Immunoglobulin"/>
    <property type="match status" value="1"/>
</dbReference>
<reference evidence="4" key="2">
    <citation type="submission" date="2025-08" db="UniProtKB">
        <authorList>
            <consortium name="Ensembl"/>
        </authorList>
    </citation>
    <scope>IDENTIFICATION</scope>
</reference>
<evidence type="ECO:0000256" key="1">
    <source>
        <dbReference type="SAM" id="Phobius"/>
    </source>
</evidence>
<evidence type="ECO:0000259" key="3">
    <source>
        <dbReference type="SMART" id="SM00409"/>
    </source>
</evidence>
<evidence type="ECO:0000313" key="4">
    <source>
        <dbReference type="Ensembl" id="ENSPNAP00000028060.1"/>
    </source>
</evidence>
<dbReference type="Proteomes" id="UP001501920">
    <property type="component" value="Chromosome 5"/>
</dbReference>
<keyword evidence="2" id="KW-0732">Signal</keyword>
<accession>A0A3B4DXA1</accession>
<keyword evidence="1" id="KW-0472">Membrane</keyword>
<proteinExistence type="predicted"/>
<protein>
    <recommendedName>
        <fullName evidence="3">Immunoglobulin domain-containing protein</fullName>
    </recommendedName>
</protein>
<reference evidence="4" key="3">
    <citation type="submission" date="2025-09" db="UniProtKB">
        <authorList>
            <consortium name="Ensembl"/>
        </authorList>
    </citation>
    <scope>IDENTIFICATION</scope>
</reference>
<dbReference type="SMART" id="SM00409">
    <property type="entry name" value="IG"/>
    <property type="match status" value="1"/>
</dbReference>
<dbReference type="InterPro" id="IPR003599">
    <property type="entry name" value="Ig_sub"/>
</dbReference>
<evidence type="ECO:0000313" key="5">
    <source>
        <dbReference type="Proteomes" id="UP001501920"/>
    </source>
</evidence>
<feature type="domain" description="Immunoglobulin" evidence="3">
    <location>
        <begin position="29"/>
        <end position="133"/>
    </location>
</feature>
<dbReference type="InterPro" id="IPR013783">
    <property type="entry name" value="Ig-like_fold"/>
</dbReference>
<reference evidence="4 5" key="1">
    <citation type="submission" date="2020-10" db="EMBL/GenBank/DDBJ databases">
        <title>Pygocentrus nattereri (red-bellied piranha) genome, fPygNat1, primary haplotype.</title>
        <authorList>
            <person name="Myers G."/>
            <person name="Meyer A."/>
            <person name="Karagic N."/>
            <person name="Pippel M."/>
            <person name="Winkler S."/>
            <person name="Tracey A."/>
            <person name="Wood J."/>
            <person name="Formenti G."/>
            <person name="Howe K."/>
            <person name="Fedrigo O."/>
            <person name="Jarvis E.D."/>
        </authorList>
    </citation>
    <scope>NUCLEOTIDE SEQUENCE [LARGE SCALE GENOMIC DNA]</scope>
</reference>
<dbReference type="Ensembl" id="ENSPNAT00000000924.2">
    <property type="protein sequence ID" value="ENSPNAP00000028060.1"/>
    <property type="gene ID" value="ENSPNAG00000013646.2"/>
</dbReference>
<organism evidence="4 5">
    <name type="scientific">Pygocentrus nattereri</name>
    <name type="common">Red-bellied piranha</name>
    <dbReference type="NCBI Taxonomy" id="42514"/>
    <lineage>
        <taxon>Eukaryota</taxon>
        <taxon>Metazoa</taxon>
        <taxon>Chordata</taxon>
        <taxon>Craniata</taxon>
        <taxon>Vertebrata</taxon>
        <taxon>Euteleostomi</taxon>
        <taxon>Actinopterygii</taxon>
        <taxon>Neopterygii</taxon>
        <taxon>Teleostei</taxon>
        <taxon>Ostariophysi</taxon>
        <taxon>Characiformes</taxon>
        <taxon>Characoidei</taxon>
        <taxon>Pygocentrus</taxon>
    </lineage>
</organism>
<dbReference type="GeneID" id="108426766"/>
<sequence>MRKHRMLRSLLLSCAAVVLVLPLTALGAVEMKPVTLGETVVLKCNISLHHEIFWLRVSMEERPRLLMVTGLKSDGKLSEVWNYNSTQFTGCLVDKSFGLKISHVLKSDLASYYCGIADGKRMDFEDGVHIFAKPTHSSREITAENISNYEKDAVLSVAEKWLIPYPIFAAVLGFGQLGLVLAVAVVHVISWKKNRLSEASKRKPF</sequence>
<keyword evidence="5" id="KW-1185">Reference proteome</keyword>
<feature type="signal peptide" evidence="2">
    <location>
        <begin position="1"/>
        <end position="27"/>
    </location>
</feature>
<dbReference type="AlphaFoldDB" id="A0A3B4DXA1"/>
<dbReference type="Gene3D" id="2.60.40.10">
    <property type="entry name" value="Immunoglobulins"/>
    <property type="match status" value="1"/>
</dbReference>
<keyword evidence="1" id="KW-1133">Transmembrane helix</keyword>
<dbReference type="OMA" id="HEIFWLR"/>
<feature type="transmembrane region" description="Helical" evidence="1">
    <location>
        <begin position="165"/>
        <end position="191"/>
    </location>
</feature>
<feature type="chain" id="PRO_5017188847" description="Immunoglobulin domain-containing protein" evidence="2">
    <location>
        <begin position="28"/>
        <end position="205"/>
    </location>
</feature>
<evidence type="ECO:0000256" key="2">
    <source>
        <dbReference type="SAM" id="SignalP"/>
    </source>
</evidence>
<dbReference type="InterPro" id="IPR036179">
    <property type="entry name" value="Ig-like_dom_sf"/>
</dbReference>
<dbReference type="GeneTree" id="ENSGT00740000116854"/>
<keyword evidence="1" id="KW-0812">Transmembrane</keyword>